<evidence type="ECO:0000256" key="1">
    <source>
        <dbReference type="ARBA" id="ARBA00006926"/>
    </source>
</evidence>
<dbReference type="Gene3D" id="3.40.30.10">
    <property type="entry name" value="Glutaredoxin"/>
    <property type="match status" value="1"/>
</dbReference>
<reference evidence="4" key="1">
    <citation type="submission" date="2021-02" db="EMBL/GenBank/DDBJ databases">
        <title>First Annotated Genome of the Yellow-green Alga Tribonema minus.</title>
        <authorList>
            <person name="Mahan K.M."/>
        </authorList>
    </citation>
    <scope>NUCLEOTIDE SEQUENCE</scope>
    <source>
        <strain evidence="4">UTEX B ZZ1240</strain>
    </source>
</reference>
<dbReference type="PANTHER" id="PTHR11592">
    <property type="entry name" value="GLUTATHIONE PEROXIDASE"/>
    <property type="match status" value="1"/>
</dbReference>
<dbReference type="InterPro" id="IPR000889">
    <property type="entry name" value="Glutathione_peroxidase"/>
</dbReference>
<dbReference type="InterPro" id="IPR036249">
    <property type="entry name" value="Thioredoxin-like_sf"/>
</dbReference>
<comment type="similarity">
    <text evidence="1">Belongs to the glutathione peroxidase family.</text>
</comment>
<dbReference type="GO" id="GO:0006979">
    <property type="term" value="P:response to oxidative stress"/>
    <property type="evidence" value="ECO:0007669"/>
    <property type="project" value="InterPro"/>
</dbReference>
<sequence length="84" mass="9550">MAEIMAFVKNRYGVTFPVFNKLEVNGADEHPLFTFLKSAPGTGDSTDVQWNFTKWLCKDGIPIKRYSFKHDPSLIEADILEALK</sequence>
<protein>
    <submittedName>
        <fullName evidence="4">Thioredoxin-like protein</fullName>
    </submittedName>
</protein>
<evidence type="ECO:0000313" key="4">
    <source>
        <dbReference type="EMBL" id="KAG5176342.1"/>
    </source>
</evidence>
<evidence type="ECO:0000256" key="3">
    <source>
        <dbReference type="ARBA" id="ARBA00023002"/>
    </source>
</evidence>
<evidence type="ECO:0000313" key="5">
    <source>
        <dbReference type="Proteomes" id="UP000664859"/>
    </source>
</evidence>
<gene>
    <name evidence="4" type="ORF">JKP88DRAFT_227692</name>
</gene>
<dbReference type="AlphaFoldDB" id="A0A835YJ66"/>
<dbReference type="SUPFAM" id="SSF52833">
    <property type="entry name" value="Thioredoxin-like"/>
    <property type="match status" value="1"/>
</dbReference>
<organism evidence="4 5">
    <name type="scientific">Tribonema minus</name>
    <dbReference type="NCBI Taxonomy" id="303371"/>
    <lineage>
        <taxon>Eukaryota</taxon>
        <taxon>Sar</taxon>
        <taxon>Stramenopiles</taxon>
        <taxon>Ochrophyta</taxon>
        <taxon>PX clade</taxon>
        <taxon>Xanthophyceae</taxon>
        <taxon>Tribonematales</taxon>
        <taxon>Tribonemataceae</taxon>
        <taxon>Tribonema</taxon>
    </lineage>
</organism>
<dbReference type="Pfam" id="PF00255">
    <property type="entry name" value="GSHPx"/>
    <property type="match status" value="1"/>
</dbReference>
<keyword evidence="2" id="KW-0575">Peroxidase</keyword>
<dbReference type="Proteomes" id="UP000664859">
    <property type="component" value="Unassembled WGS sequence"/>
</dbReference>
<accession>A0A835YJ66</accession>
<dbReference type="PANTHER" id="PTHR11592:SF78">
    <property type="entry name" value="GLUTATHIONE PEROXIDASE"/>
    <property type="match status" value="1"/>
</dbReference>
<evidence type="ECO:0000256" key="2">
    <source>
        <dbReference type="ARBA" id="ARBA00022559"/>
    </source>
</evidence>
<dbReference type="OrthoDB" id="446890at2759"/>
<dbReference type="PROSITE" id="PS51355">
    <property type="entry name" value="GLUTATHIONE_PEROXID_3"/>
    <property type="match status" value="1"/>
</dbReference>
<dbReference type="GO" id="GO:0004601">
    <property type="term" value="F:peroxidase activity"/>
    <property type="evidence" value="ECO:0007669"/>
    <property type="project" value="UniProtKB-KW"/>
</dbReference>
<comment type="caution">
    <text evidence="4">The sequence shown here is derived from an EMBL/GenBank/DDBJ whole genome shotgun (WGS) entry which is preliminary data.</text>
</comment>
<keyword evidence="3" id="KW-0560">Oxidoreductase</keyword>
<keyword evidence="5" id="KW-1185">Reference proteome</keyword>
<name>A0A835YJ66_9STRA</name>
<dbReference type="EMBL" id="JAFCMP010000537">
    <property type="protein sequence ID" value="KAG5176342.1"/>
    <property type="molecule type" value="Genomic_DNA"/>
</dbReference>
<proteinExistence type="inferred from homology"/>